<evidence type="ECO:0000313" key="6">
    <source>
        <dbReference type="Proteomes" id="UP000035909"/>
    </source>
</evidence>
<comment type="catalytic activity">
    <reaction evidence="3">
        <text>5-enolpyruvoyl-6-hydroxy-2-succinyl-cyclohex-3-ene-1-carboxylate = (1R,6R)-6-hydroxy-2-succinyl-cyclohexa-2,4-diene-1-carboxylate + pyruvate</text>
        <dbReference type="Rhea" id="RHEA:25597"/>
        <dbReference type="ChEBI" id="CHEBI:15361"/>
        <dbReference type="ChEBI" id="CHEBI:58689"/>
        <dbReference type="ChEBI" id="CHEBI:58818"/>
        <dbReference type="EC" id="4.2.99.20"/>
    </reaction>
</comment>
<dbReference type="STRING" id="320778.ABT57_22850"/>
<evidence type="ECO:0000313" key="5">
    <source>
        <dbReference type="EMBL" id="KLV04971.1"/>
    </source>
</evidence>
<dbReference type="RefSeq" id="WP_047887570.1">
    <property type="nucleotide sequence ID" value="NZ_CP071325.1"/>
</dbReference>
<feature type="domain" description="AB hydrolase-1" evidence="4">
    <location>
        <begin position="21"/>
        <end position="273"/>
    </location>
</feature>
<sequence length="290" mass="31808">MPLYSETFQAGGAEPSATPTLVFLHGLLGNGRDWRRVVDAVSPFYSCVTVDLPGHGHSRFIQVADFAEANAQLNETLAARGIGRYVLVGYSLGARLAMYHACQSQLAMCPSDSLVADSRNGAESGDVKCHGQLAGIILEGGHFGLPESERAARWHNDQRWAKRFTQEPIEQALADWYQQPVFSSLNHDQRQSLIAKRSDNLGLAVAHMMLATSLAKQPQLLSDLMRLSVPVHYLCGEQDDKFRQLARQTALSLTVIQQAGHNAHAEQPDSVATAIRQILNQIRQVEGNDA</sequence>
<keyword evidence="1 3" id="KW-0474">Menaquinone biosynthesis</keyword>
<evidence type="ECO:0000256" key="1">
    <source>
        <dbReference type="ARBA" id="ARBA00022428"/>
    </source>
</evidence>
<reference evidence="5 6" key="1">
    <citation type="submission" date="2015-05" db="EMBL/GenBank/DDBJ databases">
        <title>Photobacterium galathea sp. nov.</title>
        <authorList>
            <person name="Machado H."/>
            <person name="Gram L."/>
        </authorList>
    </citation>
    <scope>NUCLEOTIDE SEQUENCE [LARGE SCALE GENOMIC DNA]</scope>
    <source>
        <strain evidence="5 6">DSM 22954</strain>
    </source>
</reference>
<dbReference type="EMBL" id="LDOU01000030">
    <property type="protein sequence ID" value="KLV04971.1"/>
    <property type="molecule type" value="Genomic_DNA"/>
</dbReference>
<dbReference type="GO" id="GO:0070205">
    <property type="term" value="F:2-succinyl-6-hydroxy-2,4-cyclohexadiene-1-carboxylate synthase activity"/>
    <property type="evidence" value="ECO:0007669"/>
    <property type="project" value="UniProtKB-UniRule"/>
</dbReference>
<evidence type="ECO:0000259" key="4">
    <source>
        <dbReference type="Pfam" id="PF12697"/>
    </source>
</evidence>
<dbReference type="UniPathway" id="UPA01057">
    <property type="reaction ID" value="UER00900"/>
</dbReference>
<dbReference type="OrthoDB" id="9808398at2"/>
<dbReference type="HAMAP" id="MF_01660">
    <property type="entry name" value="MenH"/>
    <property type="match status" value="1"/>
</dbReference>
<organism evidence="5 6">
    <name type="scientific">Photobacterium ganghwense</name>
    <dbReference type="NCBI Taxonomy" id="320778"/>
    <lineage>
        <taxon>Bacteria</taxon>
        <taxon>Pseudomonadati</taxon>
        <taxon>Pseudomonadota</taxon>
        <taxon>Gammaproteobacteria</taxon>
        <taxon>Vibrionales</taxon>
        <taxon>Vibrionaceae</taxon>
        <taxon>Photobacterium</taxon>
    </lineage>
</organism>
<accession>A0A0J1GZ97</accession>
<dbReference type="NCBIfam" id="NF008340">
    <property type="entry name" value="PRK11126.1"/>
    <property type="match status" value="1"/>
</dbReference>
<dbReference type="PATRIC" id="fig|320778.3.peg.4891"/>
<dbReference type="EC" id="4.2.99.20" evidence="3"/>
<comment type="caution">
    <text evidence="5">The sequence shown here is derived from an EMBL/GenBank/DDBJ whole genome shotgun (WGS) entry which is preliminary data.</text>
</comment>
<dbReference type="NCBIfam" id="TIGR03695">
    <property type="entry name" value="menH_SHCHC"/>
    <property type="match status" value="1"/>
</dbReference>
<dbReference type="SUPFAM" id="SSF53474">
    <property type="entry name" value="alpha/beta-Hydrolases"/>
    <property type="match status" value="1"/>
</dbReference>
<dbReference type="Proteomes" id="UP000035909">
    <property type="component" value="Unassembled WGS sequence"/>
</dbReference>
<gene>
    <name evidence="3" type="primary">menH</name>
    <name evidence="5" type="ORF">ABT57_22850</name>
</gene>
<dbReference type="Pfam" id="PF12697">
    <property type="entry name" value="Abhydrolase_6"/>
    <property type="match status" value="1"/>
</dbReference>
<dbReference type="UniPathway" id="UPA00079"/>
<dbReference type="PANTHER" id="PTHR42916">
    <property type="entry name" value="2-SUCCINYL-5-ENOLPYRUVYL-6-HYDROXY-3-CYCLOHEXENE-1-CARBOXYLATE SYNTHASE"/>
    <property type="match status" value="1"/>
</dbReference>
<evidence type="ECO:0000256" key="3">
    <source>
        <dbReference type="HAMAP-Rule" id="MF_01660"/>
    </source>
</evidence>
<dbReference type="InterPro" id="IPR022485">
    <property type="entry name" value="SHCHC_synthase_MenH"/>
</dbReference>
<dbReference type="InterPro" id="IPR029058">
    <property type="entry name" value="AB_hydrolase_fold"/>
</dbReference>
<dbReference type="InterPro" id="IPR000073">
    <property type="entry name" value="AB_hydrolase_1"/>
</dbReference>
<dbReference type="GO" id="GO:0016787">
    <property type="term" value="F:hydrolase activity"/>
    <property type="evidence" value="ECO:0007669"/>
    <property type="project" value="UniProtKB-KW"/>
</dbReference>
<comment type="pathway">
    <text evidence="3">Quinol/quinone metabolism; 1,4-dihydroxy-2-naphthoate biosynthesis; 1,4-dihydroxy-2-naphthoate from chorismate: step 3/7.</text>
</comment>
<dbReference type="AlphaFoldDB" id="A0A0J1GZ97"/>
<comment type="subunit">
    <text evidence="3">Monomer.</text>
</comment>
<comment type="pathway">
    <text evidence="3">Quinol/quinone metabolism; menaquinone biosynthesis.</text>
</comment>
<protein>
    <recommendedName>
        <fullName evidence="3">Putative 2-succinyl-6-hydroxy-2,4-cyclohexadiene-1-carboxylate synthase</fullName>
        <shortName evidence="3">SHCHC synthase</shortName>
        <ecNumber evidence="3">4.2.99.20</ecNumber>
    </recommendedName>
</protein>
<proteinExistence type="inferred from homology"/>
<evidence type="ECO:0000256" key="2">
    <source>
        <dbReference type="ARBA" id="ARBA00023239"/>
    </source>
</evidence>
<dbReference type="GO" id="GO:0009234">
    <property type="term" value="P:menaquinone biosynthetic process"/>
    <property type="evidence" value="ECO:0007669"/>
    <property type="project" value="UniProtKB-UniRule"/>
</dbReference>
<comment type="function">
    <text evidence="3">Catalyzes a proton abstraction reaction that results in 2,5-elimination of pyruvate from 2-succinyl-5-enolpyruvyl-6-hydroxy-3-cyclohexene-1-carboxylate (SEPHCHC) and the formation of 2-succinyl-6-hydroxy-2,4-cyclohexadiene-1-carboxylate (SHCHC).</text>
</comment>
<keyword evidence="6" id="KW-1185">Reference proteome</keyword>
<keyword evidence="5" id="KW-0378">Hydrolase</keyword>
<keyword evidence="2 3" id="KW-0456">Lyase</keyword>
<name>A0A0J1GZ97_9GAMM</name>
<dbReference type="PANTHER" id="PTHR42916:SF1">
    <property type="entry name" value="PROTEIN PHYLLO, CHLOROPLASTIC"/>
    <property type="match status" value="1"/>
</dbReference>
<dbReference type="Gene3D" id="3.40.50.1820">
    <property type="entry name" value="alpha/beta hydrolase"/>
    <property type="match status" value="1"/>
</dbReference>
<comment type="similarity">
    <text evidence="3">Belongs to the AB hydrolase superfamily. MenH family.</text>
</comment>